<dbReference type="Ensembl" id="ENSCSET00000020883.1">
    <property type="protein sequence ID" value="ENSCSEP00000020622.1"/>
    <property type="gene ID" value="ENSCSEG00000013164.1"/>
</dbReference>
<protein>
    <recommendedName>
        <fullName evidence="10">Serine/threonine-protein kinase</fullName>
        <ecNumber evidence="10">2.7.11.1</ecNumber>
    </recommendedName>
</protein>
<dbReference type="STRING" id="244447.ENSCSEP00000020622"/>
<evidence type="ECO:0000256" key="8">
    <source>
        <dbReference type="ARBA" id="ARBA00047899"/>
    </source>
</evidence>
<feature type="binding site" evidence="12">
    <location>
        <position position="36"/>
    </location>
    <ligand>
        <name>ATP</name>
        <dbReference type="ChEBI" id="CHEBI:30616"/>
    </ligand>
</feature>
<dbReference type="Gene3D" id="1.10.510.10">
    <property type="entry name" value="Transferase(Phosphotransferase) domain 1"/>
    <property type="match status" value="1"/>
</dbReference>
<dbReference type="GO" id="GO:0005737">
    <property type="term" value="C:cytoplasm"/>
    <property type="evidence" value="ECO:0007669"/>
    <property type="project" value="UniProtKB-UniRule"/>
</dbReference>
<comment type="catalytic activity">
    <reaction evidence="8 10">
        <text>L-threonyl-[protein] + ATP = O-phospho-L-threonyl-[protein] + ADP + H(+)</text>
        <dbReference type="Rhea" id="RHEA:46608"/>
        <dbReference type="Rhea" id="RHEA-COMP:11060"/>
        <dbReference type="Rhea" id="RHEA-COMP:11605"/>
        <dbReference type="ChEBI" id="CHEBI:15378"/>
        <dbReference type="ChEBI" id="CHEBI:30013"/>
        <dbReference type="ChEBI" id="CHEBI:30616"/>
        <dbReference type="ChEBI" id="CHEBI:61977"/>
        <dbReference type="ChEBI" id="CHEBI:456216"/>
        <dbReference type="EC" id="2.7.11.1"/>
    </reaction>
</comment>
<keyword evidence="4 10" id="KW-0808">Transferase</keyword>
<evidence type="ECO:0000256" key="3">
    <source>
        <dbReference type="ARBA" id="ARBA00022553"/>
    </source>
</evidence>
<dbReference type="Pfam" id="PF00069">
    <property type="entry name" value="Pkinase"/>
    <property type="match status" value="1"/>
</dbReference>
<dbReference type="InterPro" id="IPR000719">
    <property type="entry name" value="Prot_kinase_dom"/>
</dbReference>
<reference evidence="14 15" key="1">
    <citation type="journal article" date="2014" name="Nat. Genet.">
        <title>Whole-genome sequence of a flatfish provides insights into ZW sex chromosome evolution and adaptation to a benthic lifestyle.</title>
        <authorList>
            <person name="Chen S."/>
            <person name="Zhang G."/>
            <person name="Shao C."/>
            <person name="Huang Q."/>
            <person name="Liu G."/>
            <person name="Zhang P."/>
            <person name="Song W."/>
            <person name="An N."/>
            <person name="Chalopin D."/>
            <person name="Volff J.N."/>
            <person name="Hong Y."/>
            <person name="Li Q."/>
            <person name="Sha Z."/>
            <person name="Zhou H."/>
            <person name="Xie M."/>
            <person name="Yu Q."/>
            <person name="Liu Y."/>
            <person name="Xiang H."/>
            <person name="Wang N."/>
            <person name="Wu K."/>
            <person name="Yang C."/>
            <person name="Zhou Q."/>
            <person name="Liao X."/>
            <person name="Yang L."/>
            <person name="Hu Q."/>
            <person name="Zhang J."/>
            <person name="Meng L."/>
            <person name="Jin L."/>
            <person name="Tian Y."/>
            <person name="Lian J."/>
            <person name="Yang J."/>
            <person name="Miao G."/>
            <person name="Liu S."/>
            <person name="Liang Z."/>
            <person name="Yan F."/>
            <person name="Li Y."/>
            <person name="Sun B."/>
            <person name="Zhang H."/>
            <person name="Zhang J."/>
            <person name="Zhu Y."/>
            <person name="Du M."/>
            <person name="Zhao Y."/>
            <person name="Schartl M."/>
            <person name="Tang Q."/>
            <person name="Wang J."/>
        </authorList>
    </citation>
    <scope>NUCLEOTIDE SEQUENCE</scope>
</reference>
<dbReference type="PANTHER" id="PTHR22984:SF11">
    <property type="entry name" value="AURORA KINASE-RELATED"/>
    <property type="match status" value="1"/>
</dbReference>
<dbReference type="GO" id="GO:0106310">
    <property type="term" value="F:protein serine kinase activity"/>
    <property type="evidence" value="ECO:0007669"/>
    <property type="project" value="UniProtKB-UniRule"/>
</dbReference>
<dbReference type="GO" id="GO:0007346">
    <property type="term" value="P:regulation of mitotic cell cycle"/>
    <property type="evidence" value="ECO:0007669"/>
    <property type="project" value="TreeGrafter"/>
</dbReference>
<evidence type="ECO:0000256" key="7">
    <source>
        <dbReference type="ARBA" id="ARBA00022840"/>
    </source>
</evidence>
<evidence type="ECO:0000256" key="1">
    <source>
        <dbReference type="ARBA" id="ARBA00005505"/>
    </source>
</evidence>
<keyword evidence="6 10" id="KW-0418">Kinase</keyword>
<accession>A0A3P8W295</accession>
<evidence type="ECO:0000256" key="10">
    <source>
        <dbReference type="PIRNR" id="PIRNR037993"/>
    </source>
</evidence>
<comment type="function">
    <text evidence="10">Proto-oncogene with serine/threonine kinase activity involved in cell survival and cell proliferation.</text>
</comment>
<dbReference type="GO" id="GO:0004674">
    <property type="term" value="F:protein serine/threonine kinase activity"/>
    <property type="evidence" value="ECO:0007669"/>
    <property type="project" value="UniProtKB-UniRule"/>
</dbReference>
<comment type="similarity">
    <text evidence="1 10">Belongs to the protein kinase superfamily. CAMK Ser/Thr protein kinase family. PIM subfamily.</text>
</comment>
<dbReference type="PROSITE" id="PS00108">
    <property type="entry name" value="PROTEIN_KINASE_ST"/>
    <property type="match status" value="1"/>
</dbReference>
<dbReference type="Gene3D" id="3.30.200.20">
    <property type="entry name" value="Phosphorylase Kinase, domain 1"/>
    <property type="match status" value="1"/>
</dbReference>
<evidence type="ECO:0000256" key="9">
    <source>
        <dbReference type="ARBA" id="ARBA00048679"/>
    </source>
</evidence>
<comment type="catalytic activity">
    <reaction evidence="9 10">
        <text>L-seryl-[protein] + ATP = O-phospho-L-seryl-[protein] + ADP + H(+)</text>
        <dbReference type="Rhea" id="RHEA:17989"/>
        <dbReference type="Rhea" id="RHEA-COMP:9863"/>
        <dbReference type="Rhea" id="RHEA-COMP:11604"/>
        <dbReference type="ChEBI" id="CHEBI:15378"/>
        <dbReference type="ChEBI" id="CHEBI:29999"/>
        <dbReference type="ChEBI" id="CHEBI:30616"/>
        <dbReference type="ChEBI" id="CHEBI:83421"/>
        <dbReference type="ChEBI" id="CHEBI:456216"/>
        <dbReference type="EC" id="2.7.11.1"/>
    </reaction>
</comment>
<feature type="active site" description="Proton acceptor" evidence="11">
    <location>
        <position position="143"/>
    </location>
</feature>
<keyword evidence="15" id="KW-1185">Reference proteome</keyword>
<organism evidence="14 15">
    <name type="scientific">Cynoglossus semilaevis</name>
    <name type="common">Tongue sole</name>
    <dbReference type="NCBI Taxonomy" id="244447"/>
    <lineage>
        <taxon>Eukaryota</taxon>
        <taxon>Metazoa</taxon>
        <taxon>Chordata</taxon>
        <taxon>Craniata</taxon>
        <taxon>Vertebrata</taxon>
        <taxon>Euteleostomi</taxon>
        <taxon>Actinopterygii</taxon>
        <taxon>Neopterygii</taxon>
        <taxon>Teleostei</taxon>
        <taxon>Neoteleostei</taxon>
        <taxon>Acanthomorphata</taxon>
        <taxon>Carangaria</taxon>
        <taxon>Pleuronectiformes</taxon>
        <taxon>Pleuronectoidei</taxon>
        <taxon>Cynoglossidae</taxon>
        <taxon>Cynoglossinae</taxon>
        <taxon>Cynoglossus</taxon>
    </lineage>
</organism>
<evidence type="ECO:0000256" key="2">
    <source>
        <dbReference type="ARBA" id="ARBA00022527"/>
    </source>
</evidence>
<feature type="binding site" evidence="12">
    <location>
        <position position="97"/>
    </location>
    <ligand>
        <name>ATP</name>
        <dbReference type="ChEBI" id="CHEBI:30616"/>
    </ligand>
</feature>
<dbReference type="PROSITE" id="PS50011">
    <property type="entry name" value="PROTEIN_KINASE_DOM"/>
    <property type="match status" value="1"/>
</dbReference>
<dbReference type="PIRSF" id="PIRSF037993">
    <property type="entry name" value="STPK_Pim-1"/>
    <property type="match status" value="1"/>
</dbReference>
<reference evidence="14" key="3">
    <citation type="submission" date="2025-09" db="UniProtKB">
        <authorList>
            <consortium name="Ensembl"/>
        </authorList>
    </citation>
    <scope>IDENTIFICATION</scope>
</reference>
<dbReference type="SUPFAM" id="SSF56112">
    <property type="entry name" value="Protein kinase-like (PK-like)"/>
    <property type="match status" value="1"/>
</dbReference>
<dbReference type="InParanoid" id="A0A3P8W295"/>
<keyword evidence="7 10" id="KW-0067">ATP-binding</keyword>
<evidence type="ECO:0000256" key="4">
    <source>
        <dbReference type="ARBA" id="ARBA00022679"/>
    </source>
</evidence>
<evidence type="ECO:0000256" key="11">
    <source>
        <dbReference type="PIRSR" id="PIRSR037993-1"/>
    </source>
</evidence>
<dbReference type="Proteomes" id="UP000265120">
    <property type="component" value="Chromosome 9"/>
</dbReference>
<dbReference type="InterPro" id="IPR011009">
    <property type="entry name" value="Kinase-like_dom_sf"/>
</dbReference>
<evidence type="ECO:0000259" key="13">
    <source>
        <dbReference type="PROSITE" id="PS50011"/>
    </source>
</evidence>
<evidence type="ECO:0000256" key="6">
    <source>
        <dbReference type="ARBA" id="ARBA00022777"/>
    </source>
</evidence>
<evidence type="ECO:0000313" key="15">
    <source>
        <dbReference type="Proteomes" id="UP000265120"/>
    </source>
</evidence>
<keyword evidence="3" id="KW-0597">Phosphoprotein</keyword>
<keyword evidence="5 10" id="KW-0547">Nucleotide-binding</keyword>
<dbReference type="GO" id="GO:0005524">
    <property type="term" value="F:ATP binding"/>
    <property type="evidence" value="ECO:0007669"/>
    <property type="project" value="UniProtKB-UniRule"/>
</dbReference>
<proteinExistence type="inferred from homology"/>
<dbReference type="InterPro" id="IPR008271">
    <property type="entry name" value="Ser/Thr_kinase_AS"/>
</dbReference>
<dbReference type="GO" id="GO:0043066">
    <property type="term" value="P:negative regulation of apoptotic process"/>
    <property type="evidence" value="ECO:0007669"/>
    <property type="project" value="UniProtKB-UniRule"/>
</dbReference>
<evidence type="ECO:0000313" key="14">
    <source>
        <dbReference type="Ensembl" id="ENSCSEP00000020622.1"/>
    </source>
</evidence>
<evidence type="ECO:0000256" key="12">
    <source>
        <dbReference type="PIRSR" id="PIRSR037993-2"/>
    </source>
</evidence>
<dbReference type="InterPro" id="IPR017348">
    <property type="entry name" value="PIM1/2/3"/>
</dbReference>
<evidence type="ECO:0000256" key="5">
    <source>
        <dbReference type="ARBA" id="ARBA00022741"/>
    </source>
</evidence>
<keyword evidence="2 10" id="KW-0723">Serine/threonine-protein kinase</keyword>
<reference evidence="14" key="2">
    <citation type="submission" date="2025-08" db="UniProtKB">
        <authorList>
            <consortium name="Ensembl"/>
        </authorList>
    </citation>
    <scope>IDENTIFICATION</scope>
</reference>
<dbReference type="OMA" id="IVMERPM"/>
<dbReference type="PANTHER" id="PTHR22984">
    <property type="entry name" value="SERINE/THREONINE-PROTEIN KINASE PIM"/>
    <property type="match status" value="1"/>
</dbReference>
<dbReference type="GeneTree" id="ENSGT00950000182996"/>
<dbReference type="SMART" id="SM00220">
    <property type="entry name" value="S_TKc"/>
    <property type="match status" value="1"/>
</dbReference>
<dbReference type="AlphaFoldDB" id="A0A3P8W295"/>
<name>A0A3P8W295_CYNSE</name>
<dbReference type="EC" id="2.7.11.1" evidence="10"/>
<feature type="domain" description="Protein kinase" evidence="13">
    <location>
        <begin position="7"/>
        <end position="277"/>
    </location>
</feature>
<dbReference type="InterPro" id="IPR051138">
    <property type="entry name" value="PIM_Ser/Thr_kinase"/>
</dbReference>
<sequence>MSSHLAQHRLTRQITFGFGSVYAGTRTSDQLPVAIKQILKSDVKRRSIVLNGIKHVIPLEVLLMCKAAGEPEPVGKSAAVSLLEWYDLDREILLVMERPEQCVGLLQYLEEYGPLNEAMAKILMKQLVEAYLQMDSVKIFHRDIKSENILIQLLSHVPRVRVIDFGCGCILRDRRYRYRTYSGTHAYIPPEFRIYGSYEAGPTTVWQLGAVLFEMVHKSTQFNTEGFLEKKCRISTRLSQRCRDLLNMCLAQKPEDRATLKQIAHVFQTVFSGDPYFKGHKSS</sequence>